<dbReference type="Gene3D" id="1.10.530.10">
    <property type="match status" value="1"/>
</dbReference>
<dbReference type="EMBL" id="AGUD01000022">
    <property type="protein sequence ID" value="EHN12465.1"/>
    <property type="molecule type" value="Genomic_DNA"/>
</dbReference>
<sequence length="190" mass="20953">MLLLLVVVLGLVGLGVAVLGSRVPEVVDEIRLPLRHEDIIRQQAKDKDLDPALIAAVIYAESRFRDNQVSSAGAIGLMQITPDTARDIARQSGGSAFVLGDLHTAQVNISYGAWRLRHMLQRFHGSLPIAIAGYNAGPENAQKWSDEAAAEGRSFSIARIPFPETRHYVEKVLAAERDYRRTYPKRLGLD</sequence>
<reference evidence="2 3" key="1">
    <citation type="journal article" date="2013" name="Biodegradation">
        <title>Quantitative proteomic analysis of ibuprofen-degrading Patulibacter sp. strain I11.</title>
        <authorList>
            <person name="Almeida B."/>
            <person name="Kjeldal H."/>
            <person name="Lolas I."/>
            <person name="Knudsen A.D."/>
            <person name="Carvalho G."/>
            <person name="Nielsen K.L."/>
            <person name="Barreto Crespo M.T."/>
            <person name="Stensballe A."/>
            <person name="Nielsen J.L."/>
        </authorList>
    </citation>
    <scope>NUCLEOTIDE SEQUENCE [LARGE SCALE GENOMIC DNA]</scope>
    <source>
        <strain evidence="2 3">I11</strain>
    </source>
</reference>
<dbReference type="OrthoDB" id="5244690at2"/>
<dbReference type="InterPro" id="IPR023346">
    <property type="entry name" value="Lysozyme-like_dom_sf"/>
</dbReference>
<evidence type="ECO:0000259" key="1">
    <source>
        <dbReference type="Pfam" id="PF01464"/>
    </source>
</evidence>
<dbReference type="EC" id="3.2.1.-" evidence="2"/>
<dbReference type="PATRIC" id="fig|1097667.3.peg.639"/>
<keyword evidence="2" id="KW-0378">Hydrolase</keyword>
<accession>H0E1I0</accession>
<protein>
    <submittedName>
        <fullName evidence="2">Soluble lytic murein transglycosylase</fullName>
        <ecNumber evidence="2">3.2.1.-</ecNumber>
    </submittedName>
</protein>
<name>H0E1I0_9ACTN</name>
<dbReference type="SUPFAM" id="SSF53955">
    <property type="entry name" value="Lysozyme-like"/>
    <property type="match status" value="1"/>
</dbReference>
<dbReference type="Proteomes" id="UP000005143">
    <property type="component" value="Unassembled WGS sequence"/>
</dbReference>
<dbReference type="PANTHER" id="PTHR37423:SF5">
    <property type="entry name" value="SOLUBLE LYTIC MUREIN TRANSGLYCOSYLASE"/>
    <property type="match status" value="1"/>
</dbReference>
<dbReference type="RefSeq" id="WP_007570809.1">
    <property type="nucleotide sequence ID" value="NZ_AGUD01000022.1"/>
</dbReference>
<feature type="domain" description="Transglycosylase SLT" evidence="1">
    <location>
        <begin position="39"/>
        <end position="151"/>
    </location>
</feature>
<dbReference type="InterPro" id="IPR008258">
    <property type="entry name" value="Transglycosylase_SLT_dom_1"/>
</dbReference>
<dbReference type="GO" id="GO:0016798">
    <property type="term" value="F:hydrolase activity, acting on glycosyl bonds"/>
    <property type="evidence" value="ECO:0007669"/>
    <property type="project" value="UniProtKB-KW"/>
</dbReference>
<comment type="caution">
    <text evidence="2">The sequence shown here is derived from an EMBL/GenBank/DDBJ whole genome shotgun (WGS) entry which is preliminary data.</text>
</comment>
<keyword evidence="3" id="KW-1185">Reference proteome</keyword>
<keyword evidence="2" id="KW-0326">Glycosidase</keyword>
<evidence type="ECO:0000313" key="3">
    <source>
        <dbReference type="Proteomes" id="UP000005143"/>
    </source>
</evidence>
<evidence type="ECO:0000313" key="2">
    <source>
        <dbReference type="EMBL" id="EHN12465.1"/>
    </source>
</evidence>
<dbReference type="PANTHER" id="PTHR37423">
    <property type="entry name" value="SOLUBLE LYTIC MUREIN TRANSGLYCOSYLASE-RELATED"/>
    <property type="match status" value="1"/>
</dbReference>
<proteinExistence type="predicted"/>
<dbReference type="AlphaFoldDB" id="H0E1I0"/>
<gene>
    <name evidence="2" type="ORF">PAI11_06420</name>
</gene>
<dbReference type="Pfam" id="PF01464">
    <property type="entry name" value="SLT"/>
    <property type="match status" value="1"/>
</dbReference>
<dbReference type="CDD" id="cd16896">
    <property type="entry name" value="LT_Slt70-like"/>
    <property type="match status" value="1"/>
</dbReference>
<organism evidence="2 3">
    <name type="scientific">Patulibacter medicamentivorans</name>
    <dbReference type="NCBI Taxonomy" id="1097667"/>
    <lineage>
        <taxon>Bacteria</taxon>
        <taxon>Bacillati</taxon>
        <taxon>Actinomycetota</taxon>
        <taxon>Thermoleophilia</taxon>
        <taxon>Solirubrobacterales</taxon>
        <taxon>Patulibacteraceae</taxon>
        <taxon>Patulibacter</taxon>
    </lineage>
</organism>